<keyword evidence="7" id="KW-1185">Reference proteome</keyword>
<feature type="domain" description="AN1-type" evidence="5">
    <location>
        <begin position="62"/>
        <end position="110"/>
    </location>
</feature>
<dbReference type="EnsemblMetazoa" id="CLYHEMT011146.1">
    <property type="protein sequence ID" value="CLYHEMP011146.1"/>
    <property type="gene ID" value="CLYHEMG011146"/>
</dbReference>
<protein>
    <recommendedName>
        <fullName evidence="5">AN1-type domain-containing protein</fullName>
    </recommendedName>
</protein>
<keyword evidence="2 4" id="KW-0863">Zinc-finger</keyword>
<dbReference type="EnsemblMetazoa" id="CLYHEMT011146.2">
    <property type="protein sequence ID" value="CLYHEMP011146.2"/>
    <property type="gene ID" value="CLYHEMG011146"/>
</dbReference>
<evidence type="ECO:0000256" key="3">
    <source>
        <dbReference type="ARBA" id="ARBA00022833"/>
    </source>
</evidence>
<dbReference type="PANTHER" id="PTHR14677">
    <property type="entry name" value="ARSENITE INDUCUBLE RNA ASSOCIATED PROTEIN AIP-1-RELATED"/>
    <property type="match status" value="1"/>
</dbReference>
<evidence type="ECO:0000259" key="5">
    <source>
        <dbReference type="PROSITE" id="PS51039"/>
    </source>
</evidence>
<reference evidence="6" key="1">
    <citation type="submission" date="2021-01" db="UniProtKB">
        <authorList>
            <consortium name="EnsemblMetazoa"/>
        </authorList>
    </citation>
    <scope>IDENTIFICATION</scope>
</reference>
<keyword evidence="3" id="KW-0862">Zinc</keyword>
<dbReference type="GeneID" id="136815163"/>
<evidence type="ECO:0000313" key="6">
    <source>
        <dbReference type="EnsemblMetazoa" id="CLYHEMP011146.1"/>
    </source>
</evidence>
<sequence length="261" mass="29613">MAELMHIGKHCGHSECNQLDFLPIQCQLCKKVFCSLHVKSNEHGCKSQDNILTDEDVQNLTAPASFSCTYGTCKGRELTPITCDKCIEQFCLKHRLPGDHECKQMTLSKKSEYDGLTAKEKVEKITGKSLVTEKTSGRVGKKSTKTSNKVLEMKLKMKAKGENSIPIPERIYFEVKFNIESCKTKSLPLFFSKEYTIGRIIDLIAKYAKLLNQNHVSTAPKLRLYVEDGVYFPVDSKLKNLLEEESNGLRNFGEIEMKYVK</sequence>
<dbReference type="OrthoDB" id="431929at2759"/>
<evidence type="ECO:0000313" key="7">
    <source>
        <dbReference type="Proteomes" id="UP000594262"/>
    </source>
</evidence>
<dbReference type="Gene3D" id="4.10.1110.10">
    <property type="entry name" value="AN1-like Zinc finger"/>
    <property type="match status" value="2"/>
</dbReference>
<dbReference type="InterPro" id="IPR000058">
    <property type="entry name" value="Znf_AN1"/>
</dbReference>
<dbReference type="AlphaFoldDB" id="A0A7M5VDS8"/>
<dbReference type="Proteomes" id="UP000594262">
    <property type="component" value="Unplaced"/>
</dbReference>
<dbReference type="GO" id="GO:0005737">
    <property type="term" value="C:cytoplasm"/>
    <property type="evidence" value="ECO:0007669"/>
    <property type="project" value="TreeGrafter"/>
</dbReference>
<keyword evidence="1" id="KW-0479">Metal-binding</keyword>
<dbReference type="SMART" id="SM00154">
    <property type="entry name" value="ZnF_AN1"/>
    <property type="match status" value="2"/>
</dbReference>
<dbReference type="PROSITE" id="PS51039">
    <property type="entry name" value="ZF_AN1"/>
    <property type="match status" value="1"/>
</dbReference>
<dbReference type="Pfam" id="PF01428">
    <property type="entry name" value="zf-AN1"/>
    <property type="match status" value="2"/>
</dbReference>
<accession>A0A7M5VDS8</accession>
<evidence type="ECO:0000256" key="4">
    <source>
        <dbReference type="PROSITE-ProRule" id="PRU00449"/>
    </source>
</evidence>
<dbReference type="InterPro" id="IPR057358">
    <property type="entry name" value="UBL_ZFAND1-like"/>
</dbReference>
<organism evidence="6 7">
    <name type="scientific">Clytia hemisphaerica</name>
    <dbReference type="NCBI Taxonomy" id="252671"/>
    <lineage>
        <taxon>Eukaryota</taxon>
        <taxon>Metazoa</taxon>
        <taxon>Cnidaria</taxon>
        <taxon>Hydrozoa</taxon>
        <taxon>Hydroidolina</taxon>
        <taxon>Leptothecata</taxon>
        <taxon>Obeliida</taxon>
        <taxon>Clytiidae</taxon>
        <taxon>Clytia</taxon>
    </lineage>
</organism>
<dbReference type="SUPFAM" id="SSF118310">
    <property type="entry name" value="AN1-like Zinc finger"/>
    <property type="match status" value="2"/>
</dbReference>
<dbReference type="RefSeq" id="XP_066927714.1">
    <property type="nucleotide sequence ID" value="XM_067071613.1"/>
</dbReference>
<dbReference type="Pfam" id="PF25327">
    <property type="entry name" value="UBL_ZFAND1"/>
    <property type="match status" value="1"/>
</dbReference>
<dbReference type="PANTHER" id="PTHR14677:SF20">
    <property type="entry name" value="ZINC FINGER AN1-TYPE CONTAINING 2A-RELATED"/>
    <property type="match status" value="1"/>
</dbReference>
<dbReference type="InterPro" id="IPR035896">
    <property type="entry name" value="AN1-like_Znf"/>
</dbReference>
<name>A0A7M5VDS8_9CNID</name>
<evidence type="ECO:0000256" key="2">
    <source>
        <dbReference type="ARBA" id="ARBA00022771"/>
    </source>
</evidence>
<proteinExistence type="predicted"/>
<evidence type="ECO:0000256" key="1">
    <source>
        <dbReference type="ARBA" id="ARBA00022723"/>
    </source>
</evidence>
<dbReference type="GO" id="GO:0008270">
    <property type="term" value="F:zinc ion binding"/>
    <property type="evidence" value="ECO:0007669"/>
    <property type="project" value="UniProtKB-KW"/>
</dbReference>